<dbReference type="AlphaFoldDB" id="A0A6L2LUP1"/>
<dbReference type="EMBL" id="BKCJ010005212">
    <property type="protein sequence ID" value="GEU65496.1"/>
    <property type="molecule type" value="Genomic_DNA"/>
</dbReference>
<proteinExistence type="predicted"/>
<sequence>MVNPPIYVSCIKQFWALVSVKKTNDVVKLQAIINKKKVVITEDTIRQALRLDDANGLFSVLVQRGLPVMNLVLPCPQMSSALPQVAHFEQDKVAQALEITKLKQRVKKLEKKRRSKSSSLKREDGRDVTVVKEVNAAEPIVFDDEEEKEDLERAKVIQQQYDQKQENIDWNVVVEQMQEKHLDNFKKYQCLKRKPIAVAQSRKNIIVYLKNMARYKIQHFKGMTYDQVRPIFKREYNKVQTFINSDRDEEPTKKRAAKETLLHESFKKLRAKVEVSDDVFWKLQISMHYPIMWKLHPNCGVHQVSSTTRRYDIYMLAEKDYPFSNHVMTLMLSSRLQVEEDSEVAKYLVMKILLKVDQPKSKSLDTSSN</sequence>
<evidence type="ECO:0000256" key="1">
    <source>
        <dbReference type="SAM" id="Coils"/>
    </source>
</evidence>
<name>A0A6L2LUP1_TANCI</name>
<reference evidence="2" key="1">
    <citation type="journal article" date="2019" name="Sci. Rep.">
        <title>Draft genome of Tanacetum cinerariifolium, the natural source of mosquito coil.</title>
        <authorList>
            <person name="Yamashiro T."/>
            <person name="Shiraishi A."/>
            <person name="Satake H."/>
            <person name="Nakayama K."/>
        </authorList>
    </citation>
    <scope>NUCLEOTIDE SEQUENCE</scope>
</reference>
<feature type="coiled-coil region" evidence="1">
    <location>
        <begin position="92"/>
        <end position="119"/>
    </location>
</feature>
<evidence type="ECO:0008006" key="3">
    <source>
        <dbReference type="Google" id="ProtNLM"/>
    </source>
</evidence>
<keyword evidence="1" id="KW-0175">Coiled coil</keyword>
<gene>
    <name evidence="2" type="ORF">Tci_037474</name>
</gene>
<accession>A0A6L2LUP1</accession>
<evidence type="ECO:0000313" key="2">
    <source>
        <dbReference type="EMBL" id="GEU65496.1"/>
    </source>
</evidence>
<protein>
    <recommendedName>
        <fullName evidence="3">Xylulose kinase-1</fullName>
    </recommendedName>
</protein>
<organism evidence="2">
    <name type="scientific">Tanacetum cinerariifolium</name>
    <name type="common">Dalmatian daisy</name>
    <name type="synonym">Chrysanthemum cinerariifolium</name>
    <dbReference type="NCBI Taxonomy" id="118510"/>
    <lineage>
        <taxon>Eukaryota</taxon>
        <taxon>Viridiplantae</taxon>
        <taxon>Streptophyta</taxon>
        <taxon>Embryophyta</taxon>
        <taxon>Tracheophyta</taxon>
        <taxon>Spermatophyta</taxon>
        <taxon>Magnoliopsida</taxon>
        <taxon>eudicotyledons</taxon>
        <taxon>Gunneridae</taxon>
        <taxon>Pentapetalae</taxon>
        <taxon>asterids</taxon>
        <taxon>campanulids</taxon>
        <taxon>Asterales</taxon>
        <taxon>Asteraceae</taxon>
        <taxon>Asteroideae</taxon>
        <taxon>Anthemideae</taxon>
        <taxon>Anthemidinae</taxon>
        <taxon>Tanacetum</taxon>
    </lineage>
</organism>
<comment type="caution">
    <text evidence="2">The sequence shown here is derived from an EMBL/GenBank/DDBJ whole genome shotgun (WGS) entry which is preliminary data.</text>
</comment>